<organism evidence="2 3">
    <name type="scientific">Spiribacter roseus</name>
    <dbReference type="NCBI Taxonomy" id="1855875"/>
    <lineage>
        <taxon>Bacteria</taxon>
        <taxon>Pseudomonadati</taxon>
        <taxon>Pseudomonadota</taxon>
        <taxon>Gammaproteobacteria</taxon>
        <taxon>Chromatiales</taxon>
        <taxon>Ectothiorhodospiraceae</taxon>
        <taxon>Spiribacter</taxon>
    </lineage>
</organism>
<proteinExistence type="predicted"/>
<dbReference type="Pfam" id="PF13692">
    <property type="entry name" value="Glyco_trans_1_4"/>
    <property type="match status" value="1"/>
</dbReference>
<evidence type="ECO:0000259" key="1">
    <source>
        <dbReference type="Pfam" id="PF13439"/>
    </source>
</evidence>
<dbReference type="Pfam" id="PF13439">
    <property type="entry name" value="Glyco_transf_4"/>
    <property type="match status" value="1"/>
</dbReference>
<feature type="domain" description="Glycosyltransferase subfamily 4-like N-terminal" evidence="1">
    <location>
        <begin position="15"/>
        <end position="217"/>
    </location>
</feature>
<evidence type="ECO:0000313" key="3">
    <source>
        <dbReference type="Proteomes" id="UP001556636"/>
    </source>
</evidence>
<keyword evidence="3" id="KW-1185">Reference proteome</keyword>
<comment type="caution">
    <text evidence="2">The sequence shown here is derived from an EMBL/GenBank/DDBJ whole genome shotgun (WGS) entry which is preliminary data.</text>
</comment>
<sequence>MTPRVKHVSTSDIAGGAARAAYRIHHCLRDAGVDSRMVVNKASAGDWMVEGPATKGRKALAAVRGRAVSPLVKMLKTGNPIIHSPAILPSQWAKRIHASDADIVHLHWVQGEMLSIADVGRIQKPIVWTLHDMWAFCGAEHYTEDHRWRDGYRRDNRPSHESGFDLNRWTWQRKRKHWQQPIHIVTPSQWLADCVRDSALMRDWPVSVAANPIDTERWKPLEQSLARELLGLPADVPLLLFGAMGGGRDPRKGFDLLLQALEHLRDDPHAQGMELVVFGQRAPQSPPNLGFPIHYTGHLNDDLSLRALYSAADAMVIPSRQDNLPNTGVEAHTCATPVIAFHTGGLPDIVDHQRTGYLAQAFDTEDLAEGIAFVLDQRKTGLLGDQAREKALKQFSYEVVAPQYQAVYKAALENSRS</sequence>
<dbReference type="InterPro" id="IPR028098">
    <property type="entry name" value="Glyco_trans_4-like_N"/>
</dbReference>
<dbReference type="RefSeq" id="WP_367951356.1">
    <property type="nucleotide sequence ID" value="NZ_JBAKFG010000002.1"/>
</dbReference>
<dbReference type="CDD" id="cd03825">
    <property type="entry name" value="GT4_WcaC-like"/>
    <property type="match status" value="1"/>
</dbReference>
<name>A0ABV3RY63_9GAMM</name>
<dbReference type="PANTHER" id="PTHR12526">
    <property type="entry name" value="GLYCOSYLTRANSFERASE"/>
    <property type="match status" value="1"/>
</dbReference>
<protein>
    <submittedName>
        <fullName evidence="2">Glycosyltransferase family 4 protein</fullName>
    </submittedName>
</protein>
<accession>A0ABV3RY63</accession>
<evidence type="ECO:0000313" key="2">
    <source>
        <dbReference type="EMBL" id="MEX0372781.1"/>
    </source>
</evidence>
<dbReference type="Gene3D" id="3.40.50.2000">
    <property type="entry name" value="Glycogen Phosphorylase B"/>
    <property type="match status" value="2"/>
</dbReference>
<dbReference type="EMBL" id="JBAKFG010000002">
    <property type="protein sequence ID" value="MEX0372781.1"/>
    <property type="molecule type" value="Genomic_DNA"/>
</dbReference>
<reference evidence="2 3" key="1">
    <citation type="submission" date="2024-02" db="EMBL/GenBank/DDBJ databases">
        <title>New especies of Spiribacter isolated from saline water.</title>
        <authorList>
            <person name="Leon M.J."/>
            <person name="De La Haba R."/>
            <person name="Sanchez-Porro C."/>
            <person name="Ventosa A."/>
        </authorList>
    </citation>
    <scope>NUCLEOTIDE SEQUENCE [LARGE SCALE GENOMIC DNA]</scope>
    <source>
        <strain evidence="3">ag22IC6-196</strain>
    </source>
</reference>
<dbReference type="SUPFAM" id="SSF53756">
    <property type="entry name" value="UDP-Glycosyltransferase/glycogen phosphorylase"/>
    <property type="match status" value="1"/>
</dbReference>
<gene>
    <name evidence="2" type="ORF">V6X51_04955</name>
</gene>
<dbReference type="Proteomes" id="UP001556636">
    <property type="component" value="Unassembled WGS sequence"/>
</dbReference>